<evidence type="ECO:0000313" key="2">
    <source>
        <dbReference type="EMBL" id="KAH7124921.1"/>
    </source>
</evidence>
<protein>
    <recommendedName>
        <fullName evidence="4">Secreted protein</fullName>
    </recommendedName>
</protein>
<gene>
    <name evidence="2" type="ORF">B0J13DRAFT_589022</name>
</gene>
<feature type="chain" id="PRO_5040471399" description="Secreted protein" evidence="1">
    <location>
        <begin position="20"/>
        <end position="153"/>
    </location>
</feature>
<dbReference type="PROSITE" id="PS51257">
    <property type="entry name" value="PROKAR_LIPOPROTEIN"/>
    <property type="match status" value="1"/>
</dbReference>
<name>A0A9P9ILL4_9HYPO</name>
<evidence type="ECO:0008006" key="4">
    <source>
        <dbReference type="Google" id="ProtNLM"/>
    </source>
</evidence>
<organism evidence="2 3">
    <name type="scientific">Dactylonectria estremocensis</name>
    <dbReference type="NCBI Taxonomy" id="1079267"/>
    <lineage>
        <taxon>Eukaryota</taxon>
        <taxon>Fungi</taxon>
        <taxon>Dikarya</taxon>
        <taxon>Ascomycota</taxon>
        <taxon>Pezizomycotina</taxon>
        <taxon>Sordariomycetes</taxon>
        <taxon>Hypocreomycetidae</taxon>
        <taxon>Hypocreales</taxon>
        <taxon>Nectriaceae</taxon>
        <taxon>Dactylonectria</taxon>
    </lineage>
</organism>
<dbReference type="OrthoDB" id="5052446at2759"/>
<feature type="signal peptide" evidence="1">
    <location>
        <begin position="1"/>
        <end position="19"/>
    </location>
</feature>
<sequence>MKLAYVALLISLLFQSCLFTSIDITPHELIAPEELKARLGTTPTEYNPDKRHDGMVYFCREENWGPPCFVYYPKLNYTCSQLGPNLAGHIGSLFVEPGVICRLSKCAPFKFFAWPETQNGWSNLFHQNVPGGGVIGYATTHFTCAQCTACIRD</sequence>
<evidence type="ECO:0000313" key="3">
    <source>
        <dbReference type="Proteomes" id="UP000717696"/>
    </source>
</evidence>
<dbReference type="EMBL" id="JAGMUU010000024">
    <property type="protein sequence ID" value="KAH7124921.1"/>
    <property type="molecule type" value="Genomic_DNA"/>
</dbReference>
<comment type="caution">
    <text evidence="2">The sequence shown here is derived from an EMBL/GenBank/DDBJ whole genome shotgun (WGS) entry which is preliminary data.</text>
</comment>
<proteinExistence type="predicted"/>
<accession>A0A9P9ILL4</accession>
<reference evidence="2" key="1">
    <citation type="journal article" date="2021" name="Nat. Commun.">
        <title>Genetic determinants of endophytism in the Arabidopsis root mycobiome.</title>
        <authorList>
            <person name="Mesny F."/>
            <person name="Miyauchi S."/>
            <person name="Thiergart T."/>
            <person name="Pickel B."/>
            <person name="Atanasova L."/>
            <person name="Karlsson M."/>
            <person name="Huettel B."/>
            <person name="Barry K.W."/>
            <person name="Haridas S."/>
            <person name="Chen C."/>
            <person name="Bauer D."/>
            <person name="Andreopoulos W."/>
            <person name="Pangilinan J."/>
            <person name="LaButti K."/>
            <person name="Riley R."/>
            <person name="Lipzen A."/>
            <person name="Clum A."/>
            <person name="Drula E."/>
            <person name="Henrissat B."/>
            <person name="Kohler A."/>
            <person name="Grigoriev I.V."/>
            <person name="Martin F.M."/>
            <person name="Hacquard S."/>
        </authorList>
    </citation>
    <scope>NUCLEOTIDE SEQUENCE</scope>
    <source>
        <strain evidence="2">MPI-CAGE-AT-0021</strain>
    </source>
</reference>
<dbReference type="Proteomes" id="UP000717696">
    <property type="component" value="Unassembled WGS sequence"/>
</dbReference>
<keyword evidence="1" id="KW-0732">Signal</keyword>
<dbReference type="AlphaFoldDB" id="A0A9P9ILL4"/>
<evidence type="ECO:0000256" key="1">
    <source>
        <dbReference type="SAM" id="SignalP"/>
    </source>
</evidence>
<keyword evidence="3" id="KW-1185">Reference proteome</keyword>